<dbReference type="AlphaFoldDB" id="A0A7W9FU24"/>
<dbReference type="SUPFAM" id="SSF54593">
    <property type="entry name" value="Glyoxalase/Bleomycin resistance protein/Dihydroxybiphenyl dioxygenase"/>
    <property type="match status" value="1"/>
</dbReference>
<organism evidence="2 3">
    <name type="scientific">Brevundimonas vesicularis</name>
    <name type="common">Pseudomonas vesicularis</name>
    <dbReference type="NCBI Taxonomy" id="41276"/>
    <lineage>
        <taxon>Bacteria</taxon>
        <taxon>Pseudomonadati</taxon>
        <taxon>Pseudomonadota</taxon>
        <taxon>Alphaproteobacteria</taxon>
        <taxon>Caulobacterales</taxon>
        <taxon>Caulobacteraceae</taxon>
        <taxon>Brevundimonas</taxon>
    </lineage>
</organism>
<dbReference type="CDD" id="cd06588">
    <property type="entry name" value="PhnB_like"/>
    <property type="match status" value="1"/>
</dbReference>
<sequence>MADKIVPCLWFDGDGDAEAATAFYVSLLPDSRITAVNRSPVDTPSGPEGSVLTVQFVLAGRSYLALNGGPNFRFTEAVSFMVMTEDQAETDRLWDALLADGGSENACGWLKDRWGLSWQITPRRLMELTTDPNPARAKAAMQAMMGMAKIDIAALDRAVADV</sequence>
<evidence type="ECO:0000259" key="1">
    <source>
        <dbReference type="Pfam" id="PF06983"/>
    </source>
</evidence>
<evidence type="ECO:0000313" key="2">
    <source>
        <dbReference type="EMBL" id="MBB5771543.1"/>
    </source>
</evidence>
<dbReference type="Proteomes" id="UP000556201">
    <property type="component" value="Unassembled WGS sequence"/>
</dbReference>
<proteinExistence type="predicted"/>
<evidence type="ECO:0000313" key="3">
    <source>
        <dbReference type="Proteomes" id="UP000556201"/>
    </source>
</evidence>
<dbReference type="InterPro" id="IPR029068">
    <property type="entry name" value="Glyas_Bleomycin-R_OHBP_Dase"/>
</dbReference>
<dbReference type="InterPro" id="IPR009725">
    <property type="entry name" value="3_dmu_93_MTrfase"/>
</dbReference>
<reference evidence="2 3" key="1">
    <citation type="submission" date="2020-08" db="EMBL/GenBank/DDBJ databases">
        <title>Functional genomics of gut bacteria from endangered species of beetles.</title>
        <authorList>
            <person name="Carlos-Shanley C."/>
        </authorList>
    </citation>
    <scope>NUCLEOTIDE SEQUENCE [LARGE SCALE GENOMIC DNA]</scope>
    <source>
        <strain evidence="2 3">S00192</strain>
    </source>
</reference>
<dbReference type="PANTHER" id="PTHR33990">
    <property type="entry name" value="PROTEIN YJDN-RELATED"/>
    <property type="match status" value="1"/>
</dbReference>
<accession>A0A7W9FU24</accession>
<keyword evidence="2" id="KW-0808">Transferase</keyword>
<name>A0A7W9FU24_BREVE</name>
<keyword evidence="2" id="KW-0489">Methyltransferase</keyword>
<feature type="domain" description="PhnB-like" evidence="1">
    <location>
        <begin position="4"/>
        <end position="121"/>
    </location>
</feature>
<dbReference type="EMBL" id="JACHLJ010000001">
    <property type="protein sequence ID" value="MBB5771543.1"/>
    <property type="molecule type" value="Genomic_DNA"/>
</dbReference>
<dbReference type="GO" id="GO:0032259">
    <property type="term" value="P:methylation"/>
    <property type="evidence" value="ECO:0007669"/>
    <property type="project" value="UniProtKB-KW"/>
</dbReference>
<gene>
    <name evidence="2" type="ORF">HNP47_001512</name>
</gene>
<protein>
    <submittedName>
        <fullName evidence="2">Putative 3-demethylubiquinone-9 3-methyltransferase (Glyoxalase superfamily)</fullName>
    </submittedName>
</protein>
<comment type="caution">
    <text evidence="2">The sequence shown here is derived from an EMBL/GenBank/DDBJ whole genome shotgun (WGS) entry which is preliminary data.</text>
</comment>
<dbReference type="RefSeq" id="WP_184278964.1">
    <property type="nucleotide sequence ID" value="NZ_JACHLJ010000001.1"/>
</dbReference>
<dbReference type="GO" id="GO:0008168">
    <property type="term" value="F:methyltransferase activity"/>
    <property type="evidence" value="ECO:0007669"/>
    <property type="project" value="UniProtKB-KW"/>
</dbReference>
<dbReference type="InterPro" id="IPR028973">
    <property type="entry name" value="PhnB-like"/>
</dbReference>
<dbReference type="Pfam" id="PF06983">
    <property type="entry name" value="3-dmu-9_3-mt"/>
    <property type="match status" value="1"/>
</dbReference>
<dbReference type="PANTHER" id="PTHR33990:SF2">
    <property type="entry name" value="PHNB-LIKE DOMAIN-CONTAINING PROTEIN"/>
    <property type="match status" value="1"/>
</dbReference>
<keyword evidence="2" id="KW-0830">Ubiquinone</keyword>
<dbReference type="Gene3D" id="3.10.180.10">
    <property type="entry name" value="2,3-Dihydroxybiphenyl 1,2-Dioxygenase, domain 1"/>
    <property type="match status" value="1"/>
</dbReference>
<dbReference type="PIRSF" id="PIRSF021700">
    <property type="entry name" value="3_dmu_93_MTrfase"/>
    <property type="match status" value="1"/>
</dbReference>